<feature type="compositionally biased region" description="Basic and acidic residues" evidence="1">
    <location>
        <begin position="228"/>
        <end position="248"/>
    </location>
</feature>
<feature type="compositionally biased region" description="Basic and acidic residues" evidence="1">
    <location>
        <begin position="555"/>
        <end position="571"/>
    </location>
</feature>
<feature type="region of interest" description="Disordered" evidence="1">
    <location>
        <begin position="209"/>
        <end position="686"/>
    </location>
</feature>
<dbReference type="AlphaFoldDB" id="A0AAP0BS67"/>
<feature type="region of interest" description="Disordered" evidence="1">
    <location>
        <begin position="704"/>
        <end position="752"/>
    </location>
</feature>
<name>A0AAP0BS67_9ASPA</name>
<sequence>MTEVKMASFGTSSATIKERPAAVTVKRKASHARLDDFCPEINGRPLKRPFLDSEKISLSNHASTETLKSKRLLEQHVTVSIFEAIEAILQSLARLVRNVHFEQIWNNEKEVIDSLLKICHLYNVVRVDGEDEKPIKKKGVQVGCRGISPEDNSILFNYLPLLREYVPSAVEEIESEIKAHVSSEASGSVSEANDTKEISIDYPSVQVKDEDAFNDLPDSYYYSEDSNAEDHPRNDYPNESMEDNKADPFGDSECTNSDYEEETDSKSKKDEETSSNGDEDMEAFSNSEYSDSEHDDEDNLSFSNSEYSDSEHDDENNLRLIDSDYDSEHSNAENHPRKDYHEKKCSNSDYEEEMASKSKKDEETSNNGDEDKQDHSEHSNVEVHPKNDYPDKESLDDNKADPFSDSECPNSDYDEEMASKSKKDEETSNNGDEDMEALSNSEYSDSEHDDENNLRLPDSDYDSEHSNAEDHPRNDYPDKKSSEDYKANTFGDSECSKSDYEEEMASKSKKDEEKSNNGAEDICIAAEDHPINDYPNRESLEDDEAGPFGVSECSNSDHKKEMASKSKKDEETSNNGATDMEAFSDSDYDSEDSNAEDHPRITLTRSSWKTMMLDSFSDSECSSSDYEEEMACKSKKDEETSNNGDECMEVFSNSENSNSEYDDEDNFRLQDSDYDSEDSNADDHPRITLTSSWNALMLESLGDSECSNSDYEEKMANKSKKAEETSSNGDDETSSNEDEDMDAFSDSEYSDS</sequence>
<keyword evidence="3" id="KW-1185">Reference proteome</keyword>
<gene>
    <name evidence="2" type="ORF">KSP39_PZI006303</name>
</gene>
<feature type="compositionally biased region" description="Basic and acidic residues" evidence="1">
    <location>
        <begin position="526"/>
        <end position="539"/>
    </location>
</feature>
<comment type="caution">
    <text evidence="2">The sequence shown here is derived from an EMBL/GenBank/DDBJ whole genome shotgun (WGS) entry which is preliminary data.</text>
</comment>
<proteinExistence type="predicted"/>
<feature type="compositionally biased region" description="Basic and acidic residues" evidence="1">
    <location>
        <begin position="417"/>
        <end position="426"/>
    </location>
</feature>
<evidence type="ECO:0000256" key="1">
    <source>
        <dbReference type="SAM" id="MobiDB-lite"/>
    </source>
</evidence>
<protein>
    <submittedName>
        <fullName evidence="2">Uncharacterized protein</fullName>
    </submittedName>
</protein>
<feature type="compositionally biased region" description="Low complexity" evidence="1">
    <location>
        <begin position="614"/>
        <end position="624"/>
    </location>
</feature>
<feature type="compositionally biased region" description="Basic and acidic residues" evidence="1">
    <location>
        <begin position="494"/>
        <end position="515"/>
    </location>
</feature>
<reference evidence="2 3" key="1">
    <citation type="journal article" date="2022" name="Nat. Plants">
        <title>Genomes of leafy and leafless Platanthera orchids illuminate the evolution of mycoheterotrophy.</title>
        <authorList>
            <person name="Li M.H."/>
            <person name="Liu K.W."/>
            <person name="Li Z."/>
            <person name="Lu H.C."/>
            <person name="Ye Q.L."/>
            <person name="Zhang D."/>
            <person name="Wang J.Y."/>
            <person name="Li Y.F."/>
            <person name="Zhong Z.M."/>
            <person name="Liu X."/>
            <person name="Yu X."/>
            <person name="Liu D.K."/>
            <person name="Tu X.D."/>
            <person name="Liu B."/>
            <person name="Hao Y."/>
            <person name="Liao X.Y."/>
            <person name="Jiang Y.T."/>
            <person name="Sun W.H."/>
            <person name="Chen J."/>
            <person name="Chen Y.Q."/>
            <person name="Ai Y."/>
            <person name="Zhai J.W."/>
            <person name="Wu S.S."/>
            <person name="Zhou Z."/>
            <person name="Hsiao Y.Y."/>
            <person name="Wu W.L."/>
            <person name="Chen Y.Y."/>
            <person name="Lin Y.F."/>
            <person name="Hsu J.L."/>
            <person name="Li C.Y."/>
            <person name="Wang Z.W."/>
            <person name="Zhao X."/>
            <person name="Zhong W.Y."/>
            <person name="Ma X.K."/>
            <person name="Ma L."/>
            <person name="Huang J."/>
            <person name="Chen G.Z."/>
            <person name="Huang M.Z."/>
            <person name="Huang L."/>
            <person name="Peng D.H."/>
            <person name="Luo Y.B."/>
            <person name="Zou S.Q."/>
            <person name="Chen S.P."/>
            <person name="Lan S."/>
            <person name="Tsai W.C."/>
            <person name="Van de Peer Y."/>
            <person name="Liu Z.J."/>
        </authorList>
    </citation>
    <scope>NUCLEOTIDE SEQUENCE [LARGE SCALE GENOMIC DNA]</scope>
    <source>
        <strain evidence="2">Lor287</strain>
    </source>
</reference>
<feature type="compositionally biased region" description="Basic and acidic residues" evidence="1">
    <location>
        <begin position="711"/>
        <end position="724"/>
    </location>
</feature>
<feature type="compositionally biased region" description="Acidic residues" evidence="1">
    <location>
        <begin position="729"/>
        <end position="752"/>
    </location>
</feature>
<organism evidence="2 3">
    <name type="scientific">Platanthera zijinensis</name>
    <dbReference type="NCBI Taxonomy" id="2320716"/>
    <lineage>
        <taxon>Eukaryota</taxon>
        <taxon>Viridiplantae</taxon>
        <taxon>Streptophyta</taxon>
        <taxon>Embryophyta</taxon>
        <taxon>Tracheophyta</taxon>
        <taxon>Spermatophyta</taxon>
        <taxon>Magnoliopsida</taxon>
        <taxon>Liliopsida</taxon>
        <taxon>Asparagales</taxon>
        <taxon>Orchidaceae</taxon>
        <taxon>Orchidoideae</taxon>
        <taxon>Orchideae</taxon>
        <taxon>Orchidinae</taxon>
        <taxon>Platanthera</taxon>
    </lineage>
</organism>
<dbReference type="Proteomes" id="UP001418222">
    <property type="component" value="Unassembled WGS sequence"/>
</dbReference>
<dbReference type="EMBL" id="JBBWWQ010000004">
    <property type="protein sequence ID" value="KAK8948682.1"/>
    <property type="molecule type" value="Genomic_DNA"/>
</dbReference>
<feature type="compositionally biased region" description="Basic and acidic residues" evidence="1">
    <location>
        <begin position="462"/>
        <end position="486"/>
    </location>
</feature>
<feature type="compositionally biased region" description="Acidic residues" evidence="1">
    <location>
        <begin position="582"/>
        <end position="594"/>
    </location>
</feature>
<feature type="compositionally biased region" description="Basic and acidic residues" evidence="1">
    <location>
        <begin position="354"/>
        <end position="402"/>
    </location>
</feature>
<evidence type="ECO:0000313" key="3">
    <source>
        <dbReference type="Proteomes" id="UP001418222"/>
    </source>
</evidence>
<accession>A0AAP0BS67</accession>
<feature type="compositionally biased region" description="Basic and acidic residues" evidence="1">
    <location>
        <begin position="326"/>
        <end position="346"/>
    </location>
</feature>
<feature type="compositionally biased region" description="Basic and acidic residues" evidence="1">
    <location>
        <begin position="630"/>
        <end position="639"/>
    </location>
</feature>
<evidence type="ECO:0000313" key="2">
    <source>
        <dbReference type="EMBL" id="KAK8948682.1"/>
    </source>
</evidence>